<feature type="domain" description="ASPIC/UnbV" evidence="2">
    <location>
        <begin position="556"/>
        <end position="609"/>
    </location>
</feature>
<name>A0A931CGJ3_9ACTN</name>
<dbReference type="EMBL" id="JADQTO010000018">
    <property type="protein sequence ID" value="MBG0566096.1"/>
    <property type="molecule type" value="Genomic_DNA"/>
</dbReference>
<sequence length="632" mass="67056">MRMRESGRMALVAVLAAALCVAAGWFTRLPAAPAADTTTLAARFGFEIRDVNGDPAGARTQRTVQPALRHIQGWISAVGAAAGLADMDGDGLPAEACLVDPRDDSVTIRPTPDRAGRFPVFALLPAGVAYDATTTAPMGCVPADLNEDGWTDVLVHFWGRTPIAYLRLPGAPLRADAFRATDIVPNPTEIWNSTTANVVDLDGDGRLDVFIGNYFPDGARVLDGAARDDPHMRMQDSMSKATNAGTNRILRLTGVDRAAGVGVPRYTDASAALKGAPSTSWTLATGAQDLDGDALPELYLANDFGPDQLLHNRSAPGRIAFDELRGVREADMPKSKALGDDSFKSMGVAYTELNADGRPDIVVSNITVERGLEESNFAFVSTGTGPLGDGRAPYRDDSEPLGLPRSGWGWDVKAADFDGDGTDELIQAVGFVRGRINRWANLQELAMANDDVLRFPAAWPNFDADTDISGRERDPFFVRDADGRFVDIAAKLGIANHGPSRGIAIADVDHDGRPDVLLANQWARSQFLHNTGTRSAYLGLRLLLPGASPADRPRPAIGASVTVTRADGTESRAQLYPANGHTGVNSPELLFGLGAGGGAATVTVTWRDAAGRHTLTRTLPPGWHDLTLGAGA</sequence>
<evidence type="ECO:0000259" key="2">
    <source>
        <dbReference type="Pfam" id="PF07593"/>
    </source>
</evidence>
<dbReference type="AlphaFoldDB" id="A0A931CGJ3"/>
<protein>
    <submittedName>
        <fullName evidence="3">VCBS repeat-containing protein</fullName>
    </submittedName>
</protein>
<dbReference type="Gene3D" id="2.130.10.130">
    <property type="entry name" value="Integrin alpha, N-terminal"/>
    <property type="match status" value="2"/>
</dbReference>
<dbReference type="InterPro" id="IPR011519">
    <property type="entry name" value="UnbV_ASPIC"/>
</dbReference>
<reference evidence="3" key="1">
    <citation type="submission" date="2020-11" db="EMBL/GenBank/DDBJ databases">
        <title>Isolation and identification of active actinomycetes.</title>
        <authorList>
            <person name="Sun X."/>
        </authorList>
    </citation>
    <scope>NUCLEOTIDE SEQUENCE</scope>
    <source>
        <strain evidence="3">NEAU-A11</strain>
    </source>
</reference>
<dbReference type="SUPFAM" id="SSF69318">
    <property type="entry name" value="Integrin alpha N-terminal domain"/>
    <property type="match status" value="1"/>
</dbReference>
<accession>A0A931CGJ3</accession>
<evidence type="ECO:0000313" key="4">
    <source>
        <dbReference type="Proteomes" id="UP000598146"/>
    </source>
</evidence>
<keyword evidence="4" id="KW-1185">Reference proteome</keyword>
<dbReference type="Proteomes" id="UP000598146">
    <property type="component" value="Unassembled WGS sequence"/>
</dbReference>
<dbReference type="InterPro" id="IPR027039">
    <property type="entry name" value="Crtac1"/>
</dbReference>
<gene>
    <name evidence="3" type="ORF">I4J89_32080</name>
</gene>
<dbReference type="InterPro" id="IPR028994">
    <property type="entry name" value="Integrin_alpha_N"/>
</dbReference>
<comment type="caution">
    <text evidence="3">The sequence shown here is derived from an EMBL/GenBank/DDBJ whole genome shotgun (WGS) entry which is preliminary data.</text>
</comment>
<dbReference type="InterPro" id="IPR013517">
    <property type="entry name" value="FG-GAP"/>
</dbReference>
<dbReference type="RefSeq" id="WP_196417871.1">
    <property type="nucleotide sequence ID" value="NZ_JADQTO010000018.1"/>
</dbReference>
<proteinExistence type="predicted"/>
<dbReference type="PANTHER" id="PTHR16026">
    <property type="entry name" value="CARTILAGE ACIDIC PROTEIN 1"/>
    <property type="match status" value="1"/>
</dbReference>
<dbReference type="Pfam" id="PF07593">
    <property type="entry name" value="UnbV_ASPIC"/>
    <property type="match status" value="1"/>
</dbReference>
<organism evidence="3 4">
    <name type="scientific">Actinoplanes aureus</name>
    <dbReference type="NCBI Taxonomy" id="2792083"/>
    <lineage>
        <taxon>Bacteria</taxon>
        <taxon>Bacillati</taxon>
        <taxon>Actinomycetota</taxon>
        <taxon>Actinomycetes</taxon>
        <taxon>Micromonosporales</taxon>
        <taxon>Micromonosporaceae</taxon>
        <taxon>Actinoplanes</taxon>
    </lineage>
</organism>
<dbReference type="Pfam" id="PF13517">
    <property type="entry name" value="FG-GAP_3"/>
    <property type="match status" value="1"/>
</dbReference>
<keyword evidence="1" id="KW-0732">Signal</keyword>
<dbReference type="PANTHER" id="PTHR16026:SF0">
    <property type="entry name" value="CARTILAGE ACIDIC PROTEIN 1"/>
    <property type="match status" value="1"/>
</dbReference>
<evidence type="ECO:0000313" key="3">
    <source>
        <dbReference type="EMBL" id="MBG0566096.1"/>
    </source>
</evidence>
<evidence type="ECO:0000256" key="1">
    <source>
        <dbReference type="ARBA" id="ARBA00022729"/>
    </source>
</evidence>